<dbReference type="Gene3D" id="2.60.40.1120">
    <property type="entry name" value="Carboxypeptidase-like, regulatory domain"/>
    <property type="match status" value="1"/>
</dbReference>
<feature type="domain" description="TonB-dependent receptor plug" evidence="3">
    <location>
        <begin position="125"/>
        <end position="189"/>
    </location>
</feature>
<evidence type="ECO:0000313" key="4">
    <source>
        <dbReference type="EMBL" id="MCS4038241.1"/>
    </source>
</evidence>
<accession>A0A9X2UNR8</accession>
<dbReference type="Pfam" id="PF13620">
    <property type="entry name" value="CarboxypepD_reg"/>
    <property type="match status" value="1"/>
</dbReference>
<keyword evidence="2" id="KW-0732">Signal</keyword>
<name>A0A9X2UNR8_9BACT</name>
<dbReference type="SUPFAM" id="SSF49452">
    <property type="entry name" value="Starch-binding domain-like"/>
    <property type="match status" value="1"/>
</dbReference>
<dbReference type="Gene3D" id="2.170.130.10">
    <property type="entry name" value="TonB-dependent receptor, plug domain"/>
    <property type="match status" value="1"/>
</dbReference>
<feature type="compositionally biased region" description="Basic residues" evidence="1">
    <location>
        <begin position="220"/>
        <end position="244"/>
    </location>
</feature>
<feature type="compositionally biased region" description="Basic residues" evidence="1">
    <location>
        <begin position="197"/>
        <end position="208"/>
    </location>
</feature>
<protein>
    <recommendedName>
        <fullName evidence="3">TonB-dependent receptor plug domain-containing protein</fullName>
    </recommendedName>
</protein>
<comment type="caution">
    <text evidence="4">The sequence shown here is derived from an EMBL/GenBank/DDBJ whole genome shotgun (WGS) entry which is preliminary data.</text>
</comment>
<evidence type="ECO:0000256" key="1">
    <source>
        <dbReference type="SAM" id="MobiDB-lite"/>
    </source>
</evidence>
<dbReference type="InterPro" id="IPR037066">
    <property type="entry name" value="Plug_dom_sf"/>
</dbReference>
<feature type="signal peptide" evidence="2">
    <location>
        <begin position="1"/>
        <end position="21"/>
    </location>
</feature>
<dbReference type="InterPro" id="IPR012910">
    <property type="entry name" value="Plug_dom"/>
</dbReference>
<evidence type="ECO:0000313" key="5">
    <source>
        <dbReference type="Proteomes" id="UP001155040"/>
    </source>
</evidence>
<sequence>MSTRILVALSLLTFVVPIAEAQSTRSTVTGTVTDADGAPLPGAQIADVAFQRGTTAGPDGRYTLDGLPPGTHTLEIRFVGYQTAVREVTLQAGETREMNVSLEERVLETDGVTVTGTARARSTLRAPQDVDVMGTEDLQSGRSAALGELLQENVDGVSSIQTGAQAGKPVLRGLSGKRVVLLKDGIAQEVLPVRRAALPHHQRERGRARGGGARGQQHPLRLRRPGRGHQRHQQARPHHGRRRV</sequence>
<proteinExistence type="predicted"/>
<dbReference type="RefSeq" id="WP_259067512.1">
    <property type="nucleotide sequence ID" value="NZ_JANTZC010000008.1"/>
</dbReference>
<evidence type="ECO:0000259" key="3">
    <source>
        <dbReference type="Pfam" id="PF07715"/>
    </source>
</evidence>
<dbReference type="AlphaFoldDB" id="A0A9X2UNR8"/>
<feature type="chain" id="PRO_5040964387" description="TonB-dependent receptor plug domain-containing protein" evidence="2">
    <location>
        <begin position="22"/>
        <end position="244"/>
    </location>
</feature>
<dbReference type="SUPFAM" id="SSF56935">
    <property type="entry name" value="Porins"/>
    <property type="match status" value="1"/>
</dbReference>
<dbReference type="EMBL" id="JANUBF010000048">
    <property type="protein sequence ID" value="MCS4038241.1"/>
    <property type="molecule type" value="Genomic_DNA"/>
</dbReference>
<gene>
    <name evidence="4" type="ORF">GGQ01_003333</name>
</gene>
<feature type="region of interest" description="Disordered" evidence="1">
    <location>
        <begin position="197"/>
        <end position="244"/>
    </location>
</feature>
<dbReference type="Pfam" id="PF07715">
    <property type="entry name" value="Plug"/>
    <property type="match status" value="1"/>
</dbReference>
<evidence type="ECO:0000256" key="2">
    <source>
        <dbReference type="SAM" id="SignalP"/>
    </source>
</evidence>
<dbReference type="GO" id="GO:0030246">
    <property type="term" value="F:carbohydrate binding"/>
    <property type="evidence" value="ECO:0007669"/>
    <property type="project" value="InterPro"/>
</dbReference>
<dbReference type="Proteomes" id="UP001155040">
    <property type="component" value="Unassembled WGS sequence"/>
</dbReference>
<dbReference type="InterPro" id="IPR013784">
    <property type="entry name" value="Carb-bd-like_fold"/>
</dbReference>
<reference evidence="4" key="1">
    <citation type="submission" date="2022-08" db="EMBL/GenBank/DDBJ databases">
        <title>Genomic Encyclopedia of Type Strains, Phase V (KMG-V): Genome sequencing to study the core and pangenomes of soil and plant-associated prokaryotes.</title>
        <authorList>
            <person name="Whitman W."/>
        </authorList>
    </citation>
    <scope>NUCLEOTIDE SEQUENCE</scope>
    <source>
        <strain evidence="4">SP3012</strain>
    </source>
</reference>
<organism evidence="4 5">
    <name type="scientific">Salinibacter ruber</name>
    <dbReference type="NCBI Taxonomy" id="146919"/>
    <lineage>
        <taxon>Bacteria</taxon>
        <taxon>Pseudomonadati</taxon>
        <taxon>Rhodothermota</taxon>
        <taxon>Rhodothermia</taxon>
        <taxon>Rhodothermales</taxon>
        <taxon>Salinibacteraceae</taxon>
        <taxon>Salinibacter</taxon>
    </lineage>
</organism>